<proteinExistence type="predicted"/>
<dbReference type="InterPro" id="IPR003439">
    <property type="entry name" value="ABC_transporter-like_ATP-bd"/>
</dbReference>
<accession>A0A4Q9KEL8</accession>
<dbReference type="Pfam" id="PF00005">
    <property type="entry name" value="ABC_tran"/>
    <property type="match status" value="1"/>
</dbReference>
<dbReference type="Proteomes" id="UP000292373">
    <property type="component" value="Unassembled WGS sequence"/>
</dbReference>
<evidence type="ECO:0000313" key="2">
    <source>
        <dbReference type="EMBL" id="TBT85920.1"/>
    </source>
</evidence>
<evidence type="ECO:0000313" key="3">
    <source>
        <dbReference type="Proteomes" id="UP000292373"/>
    </source>
</evidence>
<feature type="domain" description="ABC transporter" evidence="1">
    <location>
        <begin position="20"/>
        <end position="69"/>
    </location>
</feature>
<dbReference type="OrthoDB" id="2986442at2"/>
<comment type="caution">
    <text evidence="2">The sequence shown here is derived from an EMBL/GenBank/DDBJ whole genome shotgun (WGS) entry which is preliminary data.</text>
</comment>
<dbReference type="RefSeq" id="WP_131167569.1">
    <property type="nucleotide sequence ID" value="NZ_SDMQ01000004.1"/>
</dbReference>
<dbReference type="Gene3D" id="3.40.50.300">
    <property type="entry name" value="P-loop containing nucleotide triphosphate hydrolases"/>
    <property type="match status" value="1"/>
</dbReference>
<dbReference type="GO" id="GO:0016887">
    <property type="term" value="F:ATP hydrolysis activity"/>
    <property type="evidence" value="ECO:0007669"/>
    <property type="project" value="InterPro"/>
</dbReference>
<keyword evidence="2" id="KW-0547">Nucleotide-binding</keyword>
<dbReference type="EMBL" id="SDMQ01000004">
    <property type="protein sequence ID" value="TBT85920.1"/>
    <property type="molecule type" value="Genomic_DNA"/>
</dbReference>
<sequence length="170" mass="18149">MLEARDLGFRHAGASRPLFEGLSLSVSPGERLALRAPSGFGKTLLCRLLAGYERPRAGQVLIDGVPLPERGVCMVQLINQHPERVLDPPLRMASSLAEAGEPEGRVLDGLGIQAGAHGKPRASPRGPDAQANCAGVQYRDGHLGWVRTTPTVQDVQQNWSRSSLATAGEQ</sequence>
<name>A0A4Q9KEL8_9ACTN</name>
<keyword evidence="2" id="KW-0067">ATP-binding</keyword>
<organism evidence="2 3">
    <name type="scientific">Propioniciclava sinopodophylli</name>
    <dbReference type="NCBI Taxonomy" id="1837344"/>
    <lineage>
        <taxon>Bacteria</taxon>
        <taxon>Bacillati</taxon>
        <taxon>Actinomycetota</taxon>
        <taxon>Actinomycetes</taxon>
        <taxon>Propionibacteriales</taxon>
        <taxon>Propionibacteriaceae</taxon>
        <taxon>Propioniciclava</taxon>
    </lineage>
</organism>
<evidence type="ECO:0000259" key="1">
    <source>
        <dbReference type="Pfam" id="PF00005"/>
    </source>
</evidence>
<keyword evidence="3" id="KW-1185">Reference proteome</keyword>
<dbReference type="AlphaFoldDB" id="A0A4Q9KEL8"/>
<gene>
    <name evidence="2" type="ORF">ET989_05565</name>
</gene>
<dbReference type="SUPFAM" id="SSF52540">
    <property type="entry name" value="P-loop containing nucleoside triphosphate hydrolases"/>
    <property type="match status" value="1"/>
</dbReference>
<reference evidence="2 3" key="1">
    <citation type="submission" date="2019-01" db="EMBL/GenBank/DDBJ databases">
        <title>Lactibacter flavus gen. nov., sp. nov., a novel bacterium of the family Propionibacteriaceae isolated from raw milk and dairy products.</title>
        <authorList>
            <person name="Huptas C."/>
            <person name="Wenning M."/>
            <person name="Breitenwieser F."/>
            <person name="Doll E."/>
            <person name="Von Neubeck M."/>
            <person name="Busse H.-J."/>
            <person name="Scherer S."/>
        </authorList>
    </citation>
    <scope>NUCLEOTIDE SEQUENCE [LARGE SCALE GENOMIC DNA]</scope>
    <source>
        <strain evidence="2 3">KCTC 33808</strain>
    </source>
</reference>
<protein>
    <submittedName>
        <fullName evidence="2">ATP-binding cassette domain-containing protein</fullName>
    </submittedName>
</protein>
<dbReference type="InterPro" id="IPR027417">
    <property type="entry name" value="P-loop_NTPase"/>
</dbReference>
<dbReference type="GO" id="GO:0005524">
    <property type="term" value="F:ATP binding"/>
    <property type="evidence" value="ECO:0007669"/>
    <property type="project" value="UniProtKB-KW"/>
</dbReference>